<feature type="region of interest" description="Disordered" evidence="1">
    <location>
        <begin position="1"/>
        <end position="42"/>
    </location>
</feature>
<dbReference type="AlphaFoldDB" id="A0A9J6EY91"/>
<accession>A0A9J6EY91</accession>
<evidence type="ECO:0000313" key="3">
    <source>
        <dbReference type="Proteomes" id="UP000821866"/>
    </source>
</evidence>
<evidence type="ECO:0000256" key="1">
    <source>
        <dbReference type="SAM" id="MobiDB-lite"/>
    </source>
</evidence>
<dbReference type="Proteomes" id="UP000821866">
    <property type="component" value="Chromosome 1"/>
</dbReference>
<proteinExistence type="predicted"/>
<protein>
    <submittedName>
        <fullName evidence="2">Uncharacterized protein</fullName>
    </submittedName>
</protein>
<keyword evidence="3" id="KW-1185">Reference proteome</keyword>
<name>A0A9J6EY91_RHIMP</name>
<comment type="caution">
    <text evidence="2">The sequence shown here is derived from an EMBL/GenBank/DDBJ whole genome shotgun (WGS) entry which is preliminary data.</text>
</comment>
<organism evidence="2 3">
    <name type="scientific">Rhipicephalus microplus</name>
    <name type="common">Cattle tick</name>
    <name type="synonym">Boophilus microplus</name>
    <dbReference type="NCBI Taxonomy" id="6941"/>
    <lineage>
        <taxon>Eukaryota</taxon>
        <taxon>Metazoa</taxon>
        <taxon>Ecdysozoa</taxon>
        <taxon>Arthropoda</taxon>
        <taxon>Chelicerata</taxon>
        <taxon>Arachnida</taxon>
        <taxon>Acari</taxon>
        <taxon>Parasitiformes</taxon>
        <taxon>Ixodida</taxon>
        <taxon>Ixodoidea</taxon>
        <taxon>Ixodidae</taxon>
        <taxon>Rhipicephalinae</taxon>
        <taxon>Rhipicephalus</taxon>
        <taxon>Boophilus</taxon>
    </lineage>
</organism>
<evidence type="ECO:0000313" key="2">
    <source>
        <dbReference type="EMBL" id="KAH8039225.1"/>
    </source>
</evidence>
<sequence length="190" mass="21303">MRPLHRKRFTGKHVGESATQRHHAPNDRFPHASSYGHPDGRSVAPVRTACRIRVRHRRKHVFQTVLQRLGSDITKRRSPGIKPLTRLHRGIKDDALKVVNEYLSSNVSLQEVNDFAADVEKGKIEVAELYVNSMMDLTPDVTAAEWGEILRKFHVTNLENATAFPASDKNNVCGHLKAGQKVTRLGVGFG</sequence>
<feature type="compositionally biased region" description="Basic residues" evidence="1">
    <location>
        <begin position="1"/>
        <end position="11"/>
    </location>
</feature>
<reference evidence="2" key="1">
    <citation type="journal article" date="2020" name="Cell">
        <title>Large-Scale Comparative Analyses of Tick Genomes Elucidate Their Genetic Diversity and Vector Capacities.</title>
        <authorList>
            <consortium name="Tick Genome and Microbiome Consortium (TIGMIC)"/>
            <person name="Jia N."/>
            <person name="Wang J."/>
            <person name="Shi W."/>
            <person name="Du L."/>
            <person name="Sun Y."/>
            <person name="Zhan W."/>
            <person name="Jiang J.F."/>
            <person name="Wang Q."/>
            <person name="Zhang B."/>
            <person name="Ji P."/>
            <person name="Bell-Sakyi L."/>
            <person name="Cui X.M."/>
            <person name="Yuan T.T."/>
            <person name="Jiang B.G."/>
            <person name="Yang W.F."/>
            <person name="Lam T.T."/>
            <person name="Chang Q.C."/>
            <person name="Ding S.J."/>
            <person name="Wang X.J."/>
            <person name="Zhu J.G."/>
            <person name="Ruan X.D."/>
            <person name="Zhao L."/>
            <person name="Wei J.T."/>
            <person name="Ye R.Z."/>
            <person name="Que T.C."/>
            <person name="Du C.H."/>
            <person name="Zhou Y.H."/>
            <person name="Cheng J.X."/>
            <person name="Dai P.F."/>
            <person name="Guo W.B."/>
            <person name="Han X.H."/>
            <person name="Huang E.J."/>
            <person name="Li L.F."/>
            <person name="Wei W."/>
            <person name="Gao Y.C."/>
            <person name="Liu J.Z."/>
            <person name="Shao H.Z."/>
            <person name="Wang X."/>
            <person name="Wang C.C."/>
            <person name="Yang T.C."/>
            <person name="Huo Q.B."/>
            <person name="Li W."/>
            <person name="Chen H.Y."/>
            <person name="Chen S.E."/>
            <person name="Zhou L.G."/>
            <person name="Ni X.B."/>
            <person name="Tian J.H."/>
            <person name="Sheng Y."/>
            <person name="Liu T."/>
            <person name="Pan Y.S."/>
            <person name="Xia L.Y."/>
            <person name="Li J."/>
            <person name="Zhao F."/>
            <person name="Cao W.C."/>
        </authorList>
    </citation>
    <scope>NUCLEOTIDE SEQUENCE</scope>
    <source>
        <strain evidence="2">Rmic-2018</strain>
    </source>
</reference>
<reference evidence="2" key="2">
    <citation type="submission" date="2021-09" db="EMBL/GenBank/DDBJ databases">
        <authorList>
            <person name="Jia N."/>
            <person name="Wang J."/>
            <person name="Shi W."/>
            <person name="Du L."/>
            <person name="Sun Y."/>
            <person name="Zhan W."/>
            <person name="Jiang J."/>
            <person name="Wang Q."/>
            <person name="Zhang B."/>
            <person name="Ji P."/>
            <person name="Sakyi L.B."/>
            <person name="Cui X."/>
            <person name="Yuan T."/>
            <person name="Jiang B."/>
            <person name="Yang W."/>
            <person name="Lam T.T.-Y."/>
            <person name="Chang Q."/>
            <person name="Ding S."/>
            <person name="Wang X."/>
            <person name="Zhu J."/>
            <person name="Ruan X."/>
            <person name="Zhao L."/>
            <person name="Wei J."/>
            <person name="Que T."/>
            <person name="Du C."/>
            <person name="Cheng J."/>
            <person name="Dai P."/>
            <person name="Han X."/>
            <person name="Huang E."/>
            <person name="Gao Y."/>
            <person name="Liu J."/>
            <person name="Shao H."/>
            <person name="Ye R."/>
            <person name="Li L."/>
            <person name="Wei W."/>
            <person name="Wang X."/>
            <person name="Wang C."/>
            <person name="Huo Q."/>
            <person name="Li W."/>
            <person name="Guo W."/>
            <person name="Chen H."/>
            <person name="Chen S."/>
            <person name="Zhou L."/>
            <person name="Zhou L."/>
            <person name="Ni X."/>
            <person name="Tian J."/>
            <person name="Zhou Y."/>
            <person name="Sheng Y."/>
            <person name="Liu T."/>
            <person name="Pan Y."/>
            <person name="Xia L."/>
            <person name="Li J."/>
            <person name="Zhao F."/>
            <person name="Cao W."/>
        </authorList>
    </citation>
    <scope>NUCLEOTIDE SEQUENCE</scope>
    <source>
        <strain evidence="2">Rmic-2018</strain>
        <tissue evidence="2">Larvae</tissue>
    </source>
</reference>
<gene>
    <name evidence="2" type="ORF">HPB51_005471</name>
</gene>
<dbReference type="EMBL" id="JABSTU010000001">
    <property type="protein sequence ID" value="KAH8039225.1"/>
    <property type="molecule type" value="Genomic_DNA"/>
</dbReference>